<dbReference type="Proteomes" id="UP000030653">
    <property type="component" value="Unassembled WGS sequence"/>
</dbReference>
<proteinExistence type="predicted"/>
<dbReference type="GeneID" id="63683133"/>
<keyword evidence="3" id="KW-1185">Reference proteome</keyword>
<dbReference type="RefSeq" id="XP_040631133.1">
    <property type="nucleotide sequence ID" value="XM_040768071.1"/>
</dbReference>
<protein>
    <submittedName>
        <fullName evidence="2">Uncharacterized protein</fullName>
    </submittedName>
</protein>
<dbReference type="HOGENOM" id="CLU_1713181_0_0_1"/>
<feature type="region of interest" description="Disordered" evidence="1">
    <location>
        <begin position="1"/>
        <end position="96"/>
    </location>
</feature>
<feature type="compositionally biased region" description="Low complexity" evidence="1">
    <location>
        <begin position="46"/>
        <end position="55"/>
    </location>
</feature>
<feature type="compositionally biased region" description="Basic and acidic residues" evidence="1">
    <location>
        <begin position="33"/>
        <end position="45"/>
    </location>
</feature>
<feature type="compositionally biased region" description="Polar residues" evidence="1">
    <location>
        <begin position="56"/>
        <end position="73"/>
    </location>
</feature>
<organism evidence="2 3">
    <name type="scientific">Dacryopinax primogenitus (strain DJM 731)</name>
    <name type="common">Brown rot fungus</name>
    <dbReference type="NCBI Taxonomy" id="1858805"/>
    <lineage>
        <taxon>Eukaryota</taxon>
        <taxon>Fungi</taxon>
        <taxon>Dikarya</taxon>
        <taxon>Basidiomycota</taxon>
        <taxon>Agaricomycotina</taxon>
        <taxon>Dacrymycetes</taxon>
        <taxon>Dacrymycetales</taxon>
        <taxon>Dacrymycetaceae</taxon>
        <taxon>Dacryopinax</taxon>
    </lineage>
</organism>
<gene>
    <name evidence="2" type="ORF">DACRYDRAFT_105305</name>
</gene>
<evidence type="ECO:0000256" key="1">
    <source>
        <dbReference type="SAM" id="MobiDB-lite"/>
    </source>
</evidence>
<feature type="compositionally biased region" description="Basic and acidic residues" evidence="1">
    <location>
        <begin position="79"/>
        <end position="96"/>
    </location>
</feature>
<dbReference type="EMBL" id="JH795858">
    <property type="protein sequence ID" value="EJU04239.1"/>
    <property type="molecule type" value="Genomic_DNA"/>
</dbReference>
<accession>M5G6C4</accession>
<evidence type="ECO:0000313" key="3">
    <source>
        <dbReference type="Proteomes" id="UP000030653"/>
    </source>
</evidence>
<name>M5G6C4_DACPD</name>
<dbReference type="AlphaFoldDB" id="M5G6C4"/>
<reference evidence="2 3" key="1">
    <citation type="journal article" date="2012" name="Science">
        <title>The Paleozoic origin of enzymatic lignin decomposition reconstructed from 31 fungal genomes.</title>
        <authorList>
            <person name="Floudas D."/>
            <person name="Binder M."/>
            <person name="Riley R."/>
            <person name="Barry K."/>
            <person name="Blanchette R.A."/>
            <person name="Henrissat B."/>
            <person name="Martinez A.T."/>
            <person name="Otillar R."/>
            <person name="Spatafora J.W."/>
            <person name="Yadav J.S."/>
            <person name="Aerts A."/>
            <person name="Benoit I."/>
            <person name="Boyd A."/>
            <person name="Carlson A."/>
            <person name="Copeland A."/>
            <person name="Coutinho P.M."/>
            <person name="de Vries R.P."/>
            <person name="Ferreira P."/>
            <person name="Findley K."/>
            <person name="Foster B."/>
            <person name="Gaskell J."/>
            <person name="Glotzer D."/>
            <person name="Gorecki P."/>
            <person name="Heitman J."/>
            <person name="Hesse C."/>
            <person name="Hori C."/>
            <person name="Igarashi K."/>
            <person name="Jurgens J.A."/>
            <person name="Kallen N."/>
            <person name="Kersten P."/>
            <person name="Kohler A."/>
            <person name="Kuees U."/>
            <person name="Kumar T.K.A."/>
            <person name="Kuo A."/>
            <person name="LaButti K."/>
            <person name="Larrondo L.F."/>
            <person name="Lindquist E."/>
            <person name="Ling A."/>
            <person name="Lombard V."/>
            <person name="Lucas S."/>
            <person name="Lundell T."/>
            <person name="Martin R."/>
            <person name="McLaughlin D.J."/>
            <person name="Morgenstern I."/>
            <person name="Morin E."/>
            <person name="Murat C."/>
            <person name="Nagy L.G."/>
            <person name="Nolan M."/>
            <person name="Ohm R.A."/>
            <person name="Patyshakuliyeva A."/>
            <person name="Rokas A."/>
            <person name="Ruiz-Duenas F.J."/>
            <person name="Sabat G."/>
            <person name="Salamov A."/>
            <person name="Samejima M."/>
            <person name="Schmutz J."/>
            <person name="Slot J.C."/>
            <person name="St John F."/>
            <person name="Stenlid J."/>
            <person name="Sun H."/>
            <person name="Sun S."/>
            <person name="Syed K."/>
            <person name="Tsang A."/>
            <person name="Wiebenga A."/>
            <person name="Young D."/>
            <person name="Pisabarro A."/>
            <person name="Eastwood D.C."/>
            <person name="Martin F."/>
            <person name="Cullen D."/>
            <person name="Grigoriev I.V."/>
            <person name="Hibbett D.S."/>
        </authorList>
    </citation>
    <scope>NUCLEOTIDE SEQUENCE [LARGE SCALE GENOMIC DNA]</scope>
    <source>
        <strain evidence="2 3">DJM-731 SS1</strain>
    </source>
</reference>
<sequence length="153" mass="16007">MPPLACDMDEAVALHRSGPSDSGDRNPSSPKTGKADPVKGGEADSSHSGSPPSSSTYATINSSKVHLSDTTAGAGTPTKVDKLRGSLDDSKLEEPSKSVALPALPVPVEWLHSLANTDVPIASMWFYSPVDLLVFTADNHTVAWAYDPASAEY</sequence>
<evidence type="ECO:0000313" key="2">
    <source>
        <dbReference type="EMBL" id="EJU04239.1"/>
    </source>
</evidence>